<dbReference type="AlphaFoldDB" id="F3Z2S0"/>
<dbReference type="eggNOG" id="ENOG5032EQQ">
    <property type="taxonomic scope" value="Bacteria"/>
</dbReference>
<dbReference type="RefSeq" id="WP_014259989.1">
    <property type="nucleotide sequence ID" value="NC_016629.1"/>
</dbReference>
<sequence>MSDVTALANALAVYNHLRELGHKVSRGTVYNHINNGLLKPTAPGGGWLPRAVETYAKAKWPREVNAAKPTKPEQGRLDDASVAEERQRAEIALKQTQNERQRLKLQAEQGTLIPRDIVERELAMRGQAFRFGLENEIHKAAPEIAELFGADSRVAAEIVRLVGGDEAKAVVLSAWVQKRVPELVHFWQRRVEEFLAPYASGDWWNEDMAAAMKPKETSDAGPDSAE</sequence>
<dbReference type="KEGG" id="daf:Desaf_1908"/>
<dbReference type="STRING" id="690850.Desaf_1908"/>
<reference evidence="1 2" key="1">
    <citation type="journal article" date="2011" name="J. Bacteriol.">
        <title>Genome sequence of the mercury-methylating and pleomorphic Desulfovibrio africanus Strain Walvis Bay.</title>
        <authorList>
            <person name="Brown S.D."/>
            <person name="Wall J.D."/>
            <person name="Kucken A.M."/>
            <person name="Gilmour C.C."/>
            <person name="Podar M."/>
            <person name="Brandt C.C."/>
            <person name="Teshima H."/>
            <person name="Detter J.C."/>
            <person name="Han C.S."/>
            <person name="Land M.L."/>
            <person name="Lucas S."/>
            <person name="Han J."/>
            <person name="Pennacchio L."/>
            <person name="Nolan M."/>
            <person name="Pitluck S."/>
            <person name="Woyke T."/>
            <person name="Goodwin L."/>
            <person name="Palumbo A.V."/>
            <person name="Elias D.A."/>
        </authorList>
    </citation>
    <scope>NUCLEOTIDE SEQUENCE [LARGE SCALE GENOMIC DNA]</scope>
    <source>
        <strain evidence="1 2">Walvis Bay</strain>
    </source>
</reference>
<accession>F3Z2S0</accession>
<proteinExistence type="predicted"/>
<organism evidence="1 2">
    <name type="scientific">Desulfocurvibacter africanus subsp. africanus str. Walvis Bay</name>
    <dbReference type="NCBI Taxonomy" id="690850"/>
    <lineage>
        <taxon>Bacteria</taxon>
        <taxon>Pseudomonadati</taxon>
        <taxon>Thermodesulfobacteriota</taxon>
        <taxon>Desulfovibrionia</taxon>
        <taxon>Desulfovibrionales</taxon>
        <taxon>Desulfovibrionaceae</taxon>
        <taxon>Desulfocurvibacter</taxon>
    </lineage>
</organism>
<evidence type="ECO:0000313" key="2">
    <source>
        <dbReference type="Proteomes" id="UP000007844"/>
    </source>
</evidence>
<name>F3Z2S0_DESAF</name>
<keyword evidence="2" id="KW-1185">Reference proteome</keyword>
<dbReference type="HOGENOM" id="CLU_1223117_0_0_7"/>
<evidence type="ECO:0000313" key="1">
    <source>
        <dbReference type="EMBL" id="EGJ50237.1"/>
    </source>
</evidence>
<dbReference type="Proteomes" id="UP000007844">
    <property type="component" value="Chromosome"/>
</dbReference>
<gene>
    <name evidence="1" type="ORF">Desaf_1908</name>
</gene>
<protein>
    <submittedName>
        <fullName evidence="1">Uncharacterized protein</fullName>
    </submittedName>
</protein>
<dbReference type="EMBL" id="CP003221">
    <property type="protein sequence ID" value="EGJ50237.1"/>
    <property type="molecule type" value="Genomic_DNA"/>
</dbReference>